<protein>
    <submittedName>
        <fullName evidence="1">Uncharacterized protein</fullName>
    </submittedName>
</protein>
<reference evidence="1 2" key="1">
    <citation type="submission" date="2018-09" db="EMBL/GenBank/DDBJ databases">
        <title>Genomic investigation of the strawberry pathogen Phytophthora fragariae indicates pathogenicity is determined by transcriptional variation in three key races.</title>
        <authorList>
            <person name="Adams T.M."/>
            <person name="Armitage A.D."/>
            <person name="Sobczyk M.K."/>
            <person name="Bates H.J."/>
            <person name="Dunwell J.M."/>
            <person name="Nellist C.F."/>
            <person name="Harrison R.J."/>
        </authorList>
    </citation>
    <scope>NUCLEOTIDE SEQUENCE [LARGE SCALE GENOMIC DNA]</scope>
    <source>
        <strain evidence="1 2">NOV-77</strain>
    </source>
</reference>
<sequence length="53" mass="5169">MKGGPFGPAISTGGAAFAALGSLLANKGAAIAALGSPCTHVYAPSDTHTRRQT</sequence>
<dbReference type="Proteomes" id="UP000486351">
    <property type="component" value="Unassembled WGS sequence"/>
</dbReference>
<gene>
    <name evidence="1" type="ORF">PF008_g30324</name>
</gene>
<accession>A0A6G0Q6D4</accession>
<evidence type="ECO:0000313" key="1">
    <source>
        <dbReference type="EMBL" id="KAE9271539.1"/>
    </source>
</evidence>
<proteinExistence type="predicted"/>
<dbReference type="EMBL" id="QXFY01005623">
    <property type="protein sequence ID" value="KAE9271539.1"/>
    <property type="molecule type" value="Genomic_DNA"/>
</dbReference>
<evidence type="ECO:0000313" key="2">
    <source>
        <dbReference type="Proteomes" id="UP000486351"/>
    </source>
</evidence>
<dbReference type="AlphaFoldDB" id="A0A6G0Q6D4"/>
<name>A0A6G0Q6D4_9STRA</name>
<comment type="caution">
    <text evidence="1">The sequence shown here is derived from an EMBL/GenBank/DDBJ whole genome shotgun (WGS) entry which is preliminary data.</text>
</comment>
<organism evidence="1 2">
    <name type="scientific">Phytophthora fragariae</name>
    <dbReference type="NCBI Taxonomy" id="53985"/>
    <lineage>
        <taxon>Eukaryota</taxon>
        <taxon>Sar</taxon>
        <taxon>Stramenopiles</taxon>
        <taxon>Oomycota</taxon>
        <taxon>Peronosporomycetes</taxon>
        <taxon>Peronosporales</taxon>
        <taxon>Peronosporaceae</taxon>
        <taxon>Phytophthora</taxon>
    </lineage>
</organism>